<dbReference type="STRING" id="749551.HMPREF9555_01792"/>
<proteinExistence type="predicted"/>
<dbReference type="HOGENOM" id="CLU_1577423_0_0_9"/>
<dbReference type="AlphaFoldDB" id="E7N451"/>
<dbReference type="RefSeq" id="WP_009350440.1">
    <property type="nucleotide sequence ID" value="NZ_GL638151.1"/>
</dbReference>
<accession>E7N451</accession>
<name>E7N451_9FIRM</name>
<dbReference type="Proteomes" id="UP000004633">
    <property type="component" value="Unassembled WGS sequence"/>
</dbReference>
<gene>
    <name evidence="1" type="ORF">HMPREF9555_01792</name>
</gene>
<comment type="caution">
    <text evidence="1">The sequence shown here is derived from an EMBL/GenBank/DDBJ whole genome shotgun (WGS) entry which is preliminary data.</text>
</comment>
<keyword evidence="2" id="KW-1185">Reference proteome</keyword>
<sequence length="169" mass="19274">MSAYVMVVGLLLVAAVVFLLRRWKGNPKVESLFIREKPDRPREQTHRGEPVPKEYPVTIYKDGVPMKGWVKEMPHGLQCFDENGNIVVDVTDRLTKILGSFETHGRNGSITDDRLEGMDYWVVPEYSTMPFEALGPNNWALPVVARVGNTLSWVYQARAVPLKFFYGVY</sequence>
<reference evidence="1 2" key="1">
    <citation type="submission" date="2010-08" db="EMBL/GenBank/DDBJ databases">
        <authorList>
            <person name="Weinstock G."/>
            <person name="Sodergren E."/>
            <person name="Clifton S."/>
            <person name="Fulton L."/>
            <person name="Fulton B."/>
            <person name="Courtney L."/>
            <person name="Fronick C."/>
            <person name="Harrison M."/>
            <person name="Strong C."/>
            <person name="Farmer C."/>
            <person name="Delahaunty K."/>
            <person name="Markovic C."/>
            <person name="Hall O."/>
            <person name="Minx P."/>
            <person name="Tomlinson C."/>
            <person name="Mitreva M."/>
            <person name="Hou S."/>
            <person name="Chen J."/>
            <person name="Wollam A."/>
            <person name="Pepin K.H."/>
            <person name="Johnson M."/>
            <person name="Bhonagiri V."/>
            <person name="Zhang X."/>
            <person name="Suruliraj S."/>
            <person name="Warren W."/>
            <person name="Chinwalla A."/>
            <person name="Mardis E.R."/>
            <person name="Wilson R.K."/>
        </authorList>
    </citation>
    <scope>NUCLEOTIDE SEQUENCE [LARGE SCALE GENOMIC DNA]</scope>
    <source>
        <strain evidence="1 2">F0399</strain>
    </source>
</reference>
<organism evidence="1 2">
    <name type="scientific">Selenomonas artemidis F0399</name>
    <dbReference type="NCBI Taxonomy" id="749551"/>
    <lineage>
        <taxon>Bacteria</taxon>
        <taxon>Bacillati</taxon>
        <taxon>Bacillota</taxon>
        <taxon>Negativicutes</taxon>
        <taxon>Selenomonadales</taxon>
        <taxon>Selenomonadaceae</taxon>
        <taxon>Selenomonas</taxon>
    </lineage>
</organism>
<evidence type="ECO:0000313" key="2">
    <source>
        <dbReference type="Proteomes" id="UP000004633"/>
    </source>
</evidence>
<dbReference type="EMBL" id="AECV01000041">
    <property type="protein sequence ID" value="EFW29092.1"/>
    <property type="molecule type" value="Genomic_DNA"/>
</dbReference>
<evidence type="ECO:0000313" key="1">
    <source>
        <dbReference type="EMBL" id="EFW29092.1"/>
    </source>
</evidence>
<protein>
    <submittedName>
        <fullName evidence="1">Uncharacterized protein</fullName>
    </submittedName>
</protein>